<feature type="non-terminal residue" evidence="2">
    <location>
        <position position="109"/>
    </location>
</feature>
<reference evidence="2" key="1">
    <citation type="submission" date="2018-05" db="EMBL/GenBank/DDBJ databases">
        <authorList>
            <person name="Lanie J.A."/>
            <person name="Ng W.-L."/>
            <person name="Kazmierczak K.M."/>
            <person name="Andrzejewski T.M."/>
            <person name="Davidsen T.M."/>
            <person name="Wayne K.J."/>
            <person name="Tettelin H."/>
            <person name="Glass J.I."/>
            <person name="Rusch D."/>
            <person name="Podicherti R."/>
            <person name="Tsui H.-C.T."/>
            <person name="Winkler M.E."/>
        </authorList>
    </citation>
    <scope>NUCLEOTIDE SEQUENCE</scope>
</reference>
<evidence type="ECO:0000259" key="1">
    <source>
        <dbReference type="Pfam" id="PF01011"/>
    </source>
</evidence>
<dbReference type="SUPFAM" id="SSF50998">
    <property type="entry name" value="Quinoprotein alcohol dehydrogenase-like"/>
    <property type="match status" value="1"/>
</dbReference>
<organism evidence="2">
    <name type="scientific">marine metagenome</name>
    <dbReference type="NCBI Taxonomy" id="408172"/>
    <lineage>
        <taxon>unclassified sequences</taxon>
        <taxon>metagenomes</taxon>
        <taxon>ecological metagenomes</taxon>
    </lineage>
</organism>
<dbReference type="AlphaFoldDB" id="A0A382WBQ5"/>
<gene>
    <name evidence="2" type="ORF">METZ01_LOCUS408412</name>
</gene>
<dbReference type="EMBL" id="UINC01158167">
    <property type="protein sequence ID" value="SVD55558.1"/>
    <property type="molecule type" value="Genomic_DNA"/>
</dbReference>
<protein>
    <recommendedName>
        <fullName evidence="1">Pyrrolo-quinoline quinone repeat domain-containing protein</fullName>
    </recommendedName>
</protein>
<proteinExistence type="predicted"/>
<dbReference type="InterPro" id="IPR011047">
    <property type="entry name" value="Quinoprotein_ADH-like_sf"/>
</dbReference>
<dbReference type="Pfam" id="PF01011">
    <property type="entry name" value="PQQ"/>
    <property type="match status" value="1"/>
</dbReference>
<dbReference type="InterPro" id="IPR002372">
    <property type="entry name" value="PQQ_rpt_dom"/>
</dbReference>
<accession>A0A382WBQ5</accession>
<sequence>MTTSDFRHYKLQSLTLGLAAISILAASTTFAQRLPGTENGEWRYLGGDAGHTRSSSLDQINGSNFDDLEVQWIWRSDNFGPNIDYFSRSTPIYADGILYTVASTRRQVV</sequence>
<feature type="domain" description="Pyrrolo-quinoline quinone repeat" evidence="1">
    <location>
        <begin position="42"/>
        <end position="106"/>
    </location>
</feature>
<evidence type="ECO:0000313" key="2">
    <source>
        <dbReference type="EMBL" id="SVD55558.1"/>
    </source>
</evidence>
<dbReference type="Gene3D" id="2.140.10.10">
    <property type="entry name" value="Quinoprotein alcohol dehydrogenase-like superfamily"/>
    <property type="match status" value="1"/>
</dbReference>
<name>A0A382WBQ5_9ZZZZ</name>